<keyword evidence="1" id="KW-0812">Transmembrane</keyword>
<reference evidence="2" key="1">
    <citation type="submission" date="2021-05" db="EMBL/GenBank/DDBJ databases">
        <authorList>
            <person name="Alioto T."/>
            <person name="Alioto T."/>
            <person name="Gomez Garrido J."/>
        </authorList>
    </citation>
    <scope>NUCLEOTIDE SEQUENCE</scope>
</reference>
<organism evidence="2">
    <name type="scientific">Cacopsylla melanoneura</name>
    <dbReference type="NCBI Taxonomy" id="428564"/>
    <lineage>
        <taxon>Eukaryota</taxon>
        <taxon>Metazoa</taxon>
        <taxon>Ecdysozoa</taxon>
        <taxon>Arthropoda</taxon>
        <taxon>Hexapoda</taxon>
        <taxon>Insecta</taxon>
        <taxon>Pterygota</taxon>
        <taxon>Neoptera</taxon>
        <taxon>Paraneoptera</taxon>
        <taxon>Hemiptera</taxon>
        <taxon>Sternorrhyncha</taxon>
        <taxon>Psylloidea</taxon>
        <taxon>Psyllidae</taxon>
        <taxon>Psyllinae</taxon>
        <taxon>Cacopsylla</taxon>
    </lineage>
</organism>
<dbReference type="EMBL" id="HBUF01311524">
    <property type="protein sequence ID" value="CAG6693258.1"/>
    <property type="molecule type" value="Transcribed_RNA"/>
</dbReference>
<accession>A0A8D8XF90</accession>
<dbReference type="AlphaFoldDB" id="A0A8D8XF90"/>
<keyword evidence="1" id="KW-0472">Membrane</keyword>
<keyword evidence="1" id="KW-1133">Transmembrane helix</keyword>
<feature type="transmembrane region" description="Helical" evidence="1">
    <location>
        <begin position="54"/>
        <end position="76"/>
    </location>
</feature>
<sequence length="170" mass="20339">MSLIRFVFFLNKKCIHFIFRTFQLTREIPLWTVSVFCSRNFGVYRNKSQIYCNILVYLGGAILMGKILACVFIFRIKPGYFPGKRKKYLDRQNRSISIEKNKDLNKYLPCYQLHCFGFKFVYQIFVDMIHHFTCIFLVGNFCCIFFWTVLPTSPQYPIYIYLPDGYLAHH</sequence>
<protein>
    <submittedName>
        <fullName evidence="2">Uncharacterized protein</fullName>
    </submittedName>
</protein>
<name>A0A8D8XF90_9HEMI</name>
<feature type="transmembrane region" description="Helical" evidence="1">
    <location>
        <begin position="128"/>
        <end position="150"/>
    </location>
</feature>
<evidence type="ECO:0000256" key="1">
    <source>
        <dbReference type="SAM" id="Phobius"/>
    </source>
</evidence>
<evidence type="ECO:0000313" key="2">
    <source>
        <dbReference type="EMBL" id="CAG6693258.1"/>
    </source>
</evidence>
<proteinExistence type="predicted"/>